<dbReference type="AlphaFoldDB" id="A0A0S4JF17"/>
<dbReference type="VEuPathDB" id="TriTrypDB:BSAL_19060"/>
<evidence type="ECO:0000313" key="1">
    <source>
        <dbReference type="EMBL" id="CUG89055.1"/>
    </source>
</evidence>
<keyword evidence="2" id="KW-1185">Reference proteome</keyword>
<dbReference type="EMBL" id="CYKH01001702">
    <property type="protein sequence ID" value="CUG89055.1"/>
    <property type="molecule type" value="Genomic_DNA"/>
</dbReference>
<accession>A0A0S4JF17</accession>
<name>A0A0S4JF17_BODSA</name>
<protein>
    <submittedName>
        <fullName evidence="1">Uncharacterized protein</fullName>
    </submittedName>
</protein>
<organism evidence="1 2">
    <name type="scientific">Bodo saltans</name>
    <name type="common">Flagellated protozoan</name>
    <dbReference type="NCBI Taxonomy" id="75058"/>
    <lineage>
        <taxon>Eukaryota</taxon>
        <taxon>Discoba</taxon>
        <taxon>Euglenozoa</taxon>
        <taxon>Kinetoplastea</taxon>
        <taxon>Metakinetoplastina</taxon>
        <taxon>Eubodonida</taxon>
        <taxon>Bodonidae</taxon>
        <taxon>Bodo</taxon>
    </lineage>
</organism>
<evidence type="ECO:0000313" key="2">
    <source>
        <dbReference type="Proteomes" id="UP000051952"/>
    </source>
</evidence>
<sequence length="76" mass="8232">MIGVDGIVDKIGSLRSFPFRYKASCVQTELSSLGRVEQGNRLLAALHSELGISGMLLKEVNNPINHAYKPSSMPTS</sequence>
<gene>
    <name evidence="1" type="ORF">BSAL_19060</name>
</gene>
<dbReference type="Proteomes" id="UP000051952">
    <property type="component" value="Unassembled WGS sequence"/>
</dbReference>
<proteinExistence type="predicted"/>
<reference evidence="2" key="1">
    <citation type="submission" date="2015-09" db="EMBL/GenBank/DDBJ databases">
        <authorList>
            <consortium name="Pathogen Informatics"/>
        </authorList>
    </citation>
    <scope>NUCLEOTIDE SEQUENCE [LARGE SCALE GENOMIC DNA]</scope>
    <source>
        <strain evidence="2">Lake Konstanz</strain>
    </source>
</reference>